<feature type="compositionally biased region" description="Low complexity" evidence="7">
    <location>
        <begin position="700"/>
        <end position="710"/>
    </location>
</feature>
<comment type="caution">
    <text evidence="9">The sequence shown here is derived from an EMBL/GenBank/DDBJ whole genome shotgun (WGS) entry which is preliminary data.</text>
</comment>
<dbReference type="Pfam" id="PF07496">
    <property type="entry name" value="zf-CW"/>
    <property type="match status" value="1"/>
</dbReference>
<dbReference type="SUPFAM" id="SSF55874">
    <property type="entry name" value="ATPase domain of HSP90 chaperone/DNA topoisomerase II/histidine kinase"/>
    <property type="match status" value="1"/>
</dbReference>
<dbReference type="Proteomes" id="UP000298663">
    <property type="component" value="Unassembled WGS sequence"/>
</dbReference>
<feature type="region of interest" description="Disordered" evidence="7">
    <location>
        <begin position="630"/>
        <end position="777"/>
    </location>
</feature>
<reference evidence="9 10" key="1">
    <citation type="journal article" date="2015" name="Genome Biol.">
        <title>Comparative genomics of Steinernema reveals deeply conserved gene regulatory networks.</title>
        <authorList>
            <person name="Dillman A.R."/>
            <person name="Macchietto M."/>
            <person name="Porter C.F."/>
            <person name="Rogers A."/>
            <person name="Williams B."/>
            <person name="Antoshechkin I."/>
            <person name="Lee M.M."/>
            <person name="Goodwin Z."/>
            <person name="Lu X."/>
            <person name="Lewis E.E."/>
            <person name="Goodrich-Blair H."/>
            <person name="Stock S.P."/>
            <person name="Adams B.J."/>
            <person name="Sternberg P.W."/>
            <person name="Mortazavi A."/>
        </authorList>
    </citation>
    <scope>NUCLEOTIDE SEQUENCE [LARGE SCALE GENOMIC DNA]</scope>
    <source>
        <strain evidence="9 10">ALL</strain>
    </source>
</reference>
<dbReference type="Pfam" id="PF17942">
    <property type="entry name" value="Morc6_S5"/>
    <property type="match status" value="2"/>
</dbReference>
<evidence type="ECO:0000313" key="10">
    <source>
        <dbReference type="Proteomes" id="UP000298663"/>
    </source>
</evidence>
<evidence type="ECO:0000256" key="6">
    <source>
        <dbReference type="ARBA" id="ARBA00023242"/>
    </source>
</evidence>
<dbReference type="InterPro" id="IPR041006">
    <property type="entry name" value="Morc_S5"/>
</dbReference>
<organism evidence="9 10">
    <name type="scientific">Steinernema carpocapsae</name>
    <name type="common">Entomopathogenic nematode</name>
    <dbReference type="NCBI Taxonomy" id="34508"/>
    <lineage>
        <taxon>Eukaryota</taxon>
        <taxon>Metazoa</taxon>
        <taxon>Ecdysozoa</taxon>
        <taxon>Nematoda</taxon>
        <taxon>Chromadorea</taxon>
        <taxon>Rhabditida</taxon>
        <taxon>Tylenchina</taxon>
        <taxon>Panagrolaimomorpha</taxon>
        <taxon>Strongyloidoidea</taxon>
        <taxon>Steinernematidae</taxon>
        <taxon>Steinernema</taxon>
    </lineage>
</organism>
<evidence type="ECO:0000256" key="7">
    <source>
        <dbReference type="SAM" id="MobiDB-lite"/>
    </source>
</evidence>
<dbReference type="AlphaFoldDB" id="A0A4U5N0E1"/>
<evidence type="ECO:0000256" key="1">
    <source>
        <dbReference type="ARBA" id="ARBA00004123"/>
    </source>
</evidence>
<feature type="compositionally biased region" description="Acidic residues" evidence="7">
    <location>
        <begin position="718"/>
        <end position="734"/>
    </location>
</feature>
<dbReference type="STRING" id="34508.A0A4U5N0E1"/>
<dbReference type="GO" id="GO:0008270">
    <property type="term" value="F:zinc ion binding"/>
    <property type="evidence" value="ECO:0007669"/>
    <property type="project" value="UniProtKB-KW"/>
</dbReference>
<evidence type="ECO:0000313" key="9">
    <source>
        <dbReference type="EMBL" id="TKR75819.1"/>
    </source>
</evidence>
<comment type="subcellular location">
    <subcellularLocation>
        <location evidence="1">Nucleus</location>
    </subcellularLocation>
</comment>
<dbReference type="Pfam" id="PF13589">
    <property type="entry name" value="HATPase_c_3"/>
    <property type="match status" value="1"/>
</dbReference>
<keyword evidence="10" id="KW-1185">Reference proteome</keyword>
<keyword evidence="6" id="KW-0539">Nucleus</keyword>
<keyword evidence="4" id="KW-0862">Zinc</keyword>
<evidence type="ECO:0000259" key="8">
    <source>
        <dbReference type="PROSITE" id="PS51050"/>
    </source>
</evidence>
<accession>A0A4U5N0E1</accession>
<dbReference type="Gene3D" id="3.30.40.100">
    <property type="match status" value="1"/>
</dbReference>
<name>A0A4U5N0E1_STECR</name>
<evidence type="ECO:0000256" key="2">
    <source>
        <dbReference type="ARBA" id="ARBA00022723"/>
    </source>
</evidence>
<dbReference type="PANTHER" id="PTHR23337">
    <property type="entry name" value="ZINC FINGER CW-TYPE COILED-COIL DOMAIN PROTEIN 1"/>
    <property type="match status" value="1"/>
</dbReference>
<evidence type="ECO:0000256" key="4">
    <source>
        <dbReference type="ARBA" id="ARBA00022833"/>
    </source>
</evidence>
<dbReference type="GO" id="GO:0005634">
    <property type="term" value="C:nucleus"/>
    <property type="evidence" value="ECO:0007669"/>
    <property type="project" value="UniProtKB-SubCell"/>
</dbReference>
<keyword evidence="3" id="KW-0863">Zinc-finger</keyword>
<keyword evidence="5" id="KW-0175">Coiled coil</keyword>
<feature type="domain" description="CW-type" evidence="8">
    <location>
        <begin position="539"/>
        <end position="593"/>
    </location>
</feature>
<dbReference type="InterPro" id="IPR011124">
    <property type="entry name" value="Znf_CW"/>
</dbReference>
<dbReference type="Gene3D" id="3.30.565.10">
    <property type="entry name" value="Histidine kinase-like ATPase, C-terminal domain"/>
    <property type="match status" value="1"/>
</dbReference>
<evidence type="ECO:0000256" key="3">
    <source>
        <dbReference type="ARBA" id="ARBA00022771"/>
    </source>
</evidence>
<dbReference type="OrthoDB" id="1885370at2759"/>
<sequence>MSLMASRTSDFIPILDFTAKNTKSIVAFIELRPLARHISLAKFMSSATAMDLGLDDVASLTQASIAYEYLHANSTTHESLFSAIAELVDNSRDAKATKLDIDINDEMLYFVDDGCGMSKTEVASIVDFGHSTKRMDDQMIGQYGNGLKSGTMRIGKDFMLFTKKDGLLTAMLLSRTFHEQNRLKKVFVPIPCFNQERFAHYNNKEDEKRHNLEMRIIHEYSPFKDFSAFYRQFSYIIGETGTLIVCYNLRHIETGGLEMDLDSNLEDIRVREYDSELIQEVNSLRHYLSVLYSNPRMRIYLRGKKVNTSRLLSTLYKPRTYDYRAKNLKAYAAKEVEMCEQRCRDLKDFLRMCRSNMGEFTRKHVNYMVDTSLRLEYRHLSAAEQSAKELLKAAEDKTKEAIKAKSCPKPISFYFGLNVLHRNQYGVLIYNNGRLITVYEKTACQNDKNEMKYLGIVGIVDVPYSVLEPTHNKQSFANKRDFVAFMKAFNDHMVQYWMDLAIEKVPGGLVKFWKDFGYSSMDWDEKPSNADLGVVYKRNAAVGLCLQCDKCLKWRMIDYQRSFVGGELPEIWECSMNPNAAMRFCEKPEVLPKIPEGKLTHAAKVSITKRGAIVDDNEIEEAKNVVKPSKSFPGTMIRKTGPPLPPLKPSGAPVVPQNKRELVEPPQILQEHRARRSTTGLTRVNYRELEVKPEAKAARRSTASTTSSTSKRQRDPQPEDEESSEGEDLEDIESFDSPKSSSLTRKRVKMVSKEAVSTTSAPDSASSPQREVRDGNAADLQHRLDKATLMIRRLLQINLPDGFDRMDVLTTPLDDLLKLDLDEHQRKSEKKIMNVVAKVRKEVEEKLGTQLEGRMEEFKDDVYTVLAVMPEERFSNLSRSNCLRKLAQYAKDLKRTDEDDGY</sequence>
<dbReference type="InterPro" id="IPR036890">
    <property type="entry name" value="HATPase_C_sf"/>
</dbReference>
<feature type="compositionally biased region" description="Basic and acidic residues" evidence="7">
    <location>
        <begin position="685"/>
        <end position="697"/>
    </location>
</feature>
<dbReference type="PANTHER" id="PTHR23337:SF3">
    <property type="entry name" value="MORC FAMILY CW-TYPE ZINC FINGER 2"/>
    <property type="match status" value="1"/>
</dbReference>
<reference evidence="9 10" key="2">
    <citation type="journal article" date="2019" name="G3 (Bethesda)">
        <title>Hybrid Assembly of the Genome of the Entomopathogenic Nematode Steinernema carpocapsae Identifies the X-Chromosome.</title>
        <authorList>
            <person name="Serra L."/>
            <person name="Macchietto M."/>
            <person name="Macias-Munoz A."/>
            <person name="McGill C.J."/>
            <person name="Rodriguez I.M."/>
            <person name="Rodriguez B."/>
            <person name="Murad R."/>
            <person name="Mortazavi A."/>
        </authorList>
    </citation>
    <scope>NUCLEOTIDE SEQUENCE [LARGE SCALE GENOMIC DNA]</scope>
    <source>
        <strain evidence="9 10">ALL</strain>
    </source>
</reference>
<evidence type="ECO:0000256" key="5">
    <source>
        <dbReference type="ARBA" id="ARBA00023054"/>
    </source>
</evidence>
<protein>
    <recommendedName>
        <fullName evidence="8">CW-type domain-containing protein</fullName>
    </recommendedName>
</protein>
<dbReference type="NCBIfam" id="NF047352">
    <property type="entry name" value="P_loop_sacsin"/>
    <property type="match status" value="1"/>
</dbReference>
<proteinExistence type="predicted"/>
<feature type="compositionally biased region" description="Low complexity" evidence="7">
    <location>
        <begin position="757"/>
        <end position="768"/>
    </location>
</feature>
<dbReference type="EMBL" id="AZBU02000005">
    <property type="protein sequence ID" value="TKR75819.1"/>
    <property type="molecule type" value="Genomic_DNA"/>
</dbReference>
<gene>
    <name evidence="9" type="ORF">L596_017058</name>
</gene>
<dbReference type="PROSITE" id="PS51050">
    <property type="entry name" value="ZF_CW"/>
    <property type="match status" value="1"/>
</dbReference>
<keyword evidence="2" id="KW-0479">Metal-binding</keyword>